<organism evidence="2 3">
    <name type="scientific">Brevibacillus thermoruber</name>
    <dbReference type="NCBI Taxonomy" id="33942"/>
    <lineage>
        <taxon>Bacteria</taxon>
        <taxon>Bacillati</taxon>
        <taxon>Bacillota</taxon>
        <taxon>Bacilli</taxon>
        <taxon>Bacillales</taxon>
        <taxon>Paenibacillaceae</taxon>
        <taxon>Brevibacillus</taxon>
    </lineage>
</organism>
<protein>
    <submittedName>
        <fullName evidence="2">YozQ family protein</fullName>
    </submittedName>
</protein>
<name>A0A9X3Z2L1_9BACL</name>
<dbReference type="Proteomes" id="UP001151071">
    <property type="component" value="Unassembled WGS sequence"/>
</dbReference>
<evidence type="ECO:0000256" key="1">
    <source>
        <dbReference type="SAM" id="MobiDB-lite"/>
    </source>
</evidence>
<dbReference type="Pfam" id="PF13217">
    <property type="entry name" value="DUF4025"/>
    <property type="match status" value="1"/>
</dbReference>
<dbReference type="EMBL" id="JAPYYP010000004">
    <property type="protein sequence ID" value="MDA5107778.1"/>
    <property type="molecule type" value="Genomic_DNA"/>
</dbReference>
<evidence type="ECO:0000313" key="2">
    <source>
        <dbReference type="EMBL" id="MDA5107778.1"/>
    </source>
</evidence>
<dbReference type="InterPro" id="IPR025100">
    <property type="entry name" value="DUF4025"/>
</dbReference>
<evidence type="ECO:0000313" key="3">
    <source>
        <dbReference type="Proteomes" id="UP001151071"/>
    </source>
</evidence>
<keyword evidence="3" id="KW-1185">Reference proteome</keyword>
<proteinExistence type="predicted"/>
<accession>A0A9X3Z2L1</accession>
<feature type="compositionally biased region" description="Basic and acidic residues" evidence="1">
    <location>
        <begin position="1"/>
        <end position="13"/>
    </location>
</feature>
<feature type="region of interest" description="Disordered" evidence="1">
    <location>
        <begin position="1"/>
        <end position="34"/>
    </location>
</feature>
<gene>
    <name evidence="2" type="ORF">O3V59_05360</name>
</gene>
<dbReference type="AlphaFoldDB" id="A0A9X3Z2L1"/>
<comment type="caution">
    <text evidence="2">The sequence shown here is derived from an EMBL/GenBank/DDBJ whole genome shotgun (WGS) entry which is preliminary data.</text>
</comment>
<sequence length="57" mass="6198">MADERRYGFDRPSDTAVRPSAAASETDEELSQGLAATQEQVSDMYKMGTIDDAQGLN</sequence>
<dbReference type="RefSeq" id="WP_081904112.1">
    <property type="nucleotide sequence ID" value="NZ_JAPYYP010000004.1"/>
</dbReference>
<reference evidence="2" key="1">
    <citation type="submission" date="2022-12" db="EMBL/GenBank/DDBJ databases">
        <title>Draft genome sequence of the thermophilic strain Brevibacillus thermoruber HT42, isolated from Los Humeros, Puebla, Mexico, with biotechnological potential.</title>
        <authorList>
            <person name="Lara Sanchez J."/>
            <person name="Solis Palacios R."/>
            <person name="Bustos Baena A.S."/>
            <person name="Ruz Baez A.E."/>
            <person name="Espinosa Luna G."/>
            <person name="Oliart Ros R.M."/>
        </authorList>
    </citation>
    <scope>NUCLEOTIDE SEQUENCE</scope>
    <source>
        <strain evidence="2">HT42</strain>
    </source>
</reference>